<dbReference type="EMBL" id="DS989822">
    <property type="protein sequence ID" value="EFQ98415.1"/>
    <property type="molecule type" value="Genomic_DNA"/>
</dbReference>
<dbReference type="Proteomes" id="UP000002669">
    <property type="component" value="Unassembled WGS sequence"/>
</dbReference>
<organism evidence="2">
    <name type="scientific">Arthroderma gypseum (strain ATCC MYA-4604 / CBS 118893)</name>
    <name type="common">Microsporum gypseum</name>
    <dbReference type="NCBI Taxonomy" id="535722"/>
    <lineage>
        <taxon>Eukaryota</taxon>
        <taxon>Fungi</taxon>
        <taxon>Dikarya</taxon>
        <taxon>Ascomycota</taxon>
        <taxon>Pezizomycotina</taxon>
        <taxon>Eurotiomycetes</taxon>
        <taxon>Eurotiomycetidae</taxon>
        <taxon>Onygenales</taxon>
        <taxon>Arthrodermataceae</taxon>
        <taxon>Nannizzia</taxon>
    </lineage>
</organism>
<evidence type="ECO:0000313" key="1">
    <source>
        <dbReference type="EMBL" id="EFQ98415.1"/>
    </source>
</evidence>
<evidence type="ECO:0000313" key="2">
    <source>
        <dbReference type="Proteomes" id="UP000002669"/>
    </source>
</evidence>
<keyword evidence="2" id="KW-1185">Reference proteome</keyword>
<dbReference type="VEuPathDB" id="FungiDB:MGYG_01445"/>
<dbReference type="HOGENOM" id="CLU_2605564_0_0_1"/>
<reference evidence="2" key="1">
    <citation type="journal article" date="2012" name="MBio">
        <title>Comparative genome analysis of Trichophyton rubrum and related dermatophytes reveals candidate genes involved in infection.</title>
        <authorList>
            <person name="Martinez D.A."/>
            <person name="Oliver B.G."/>
            <person name="Graeser Y."/>
            <person name="Goldberg J.M."/>
            <person name="Li W."/>
            <person name="Martinez-Rossi N.M."/>
            <person name="Monod M."/>
            <person name="Shelest E."/>
            <person name="Barton R.C."/>
            <person name="Birch E."/>
            <person name="Brakhage A.A."/>
            <person name="Chen Z."/>
            <person name="Gurr S.J."/>
            <person name="Heiman D."/>
            <person name="Heitman J."/>
            <person name="Kosti I."/>
            <person name="Rossi A."/>
            <person name="Saif S."/>
            <person name="Samalova M."/>
            <person name="Saunders C.W."/>
            <person name="Shea T."/>
            <person name="Summerbell R.C."/>
            <person name="Xu J."/>
            <person name="Young S."/>
            <person name="Zeng Q."/>
            <person name="Birren B.W."/>
            <person name="Cuomo C.A."/>
            <person name="White T.C."/>
        </authorList>
    </citation>
    <scope>NUCLEOTIDE SEQUENCE [LARGE SCALE GENOMIC DNA]</scope>
    <source>
        <strain evidence="2">ATCC MYA-4604 / CBS 118893</strain>
    </source>
</reference>
<accession>E5R0X3</accession>
<dbReference type="GeneID" id="10032695"/>
<sequence>MPFNNQALSSLVLGLVKYREKAVVWSRAKVPRYCIINGRTAGEVILWQTIVIINQPTASLLTDSDDIWNHQILIQLEDI</sequence>
<name>E5R0X3_ARTGP</name>
<dbReference type="RefSeq" id="XP_003177367.1">
    <property type="nucleotide sequence ID" value="XM_003177319.1"/>
</dbReference>
<proteinExistence type="predicted"/>
<gene>
    <name evidence="1" type="ORF">MGYG_01445</name>
</gene>
<protein>
    <submittedName>
        <fullName evidence="1">Uncharacterized protein</fullName>
    </submittedName>
</protein>
<dbReference type="InParanoid" id="E5R0X3"/>
<dbReference type="AlphaFoldDB" id="E5R0X3"/>